<dbReference type="AlphaFoldDB" id="A0A1P8UUV9"/>
<dbReference type="EMBL" id="CP015093">
    <property type="protein sequence ID" value="APZ53170.1"/>
    <property type="molecule type" value="Genomic_DNA"/>
</dbReference>
<evidence type="ECO:0000313" key="1">
    <source>
        <dbReference type="EMBL" id="APZ53170.1"/>
    </source>
</evidence>
<name>A0A1P8UUV9_9RHOB</name>
<accession>A0A1P8UUV9</accession>
<dbReference type="Proteomes" id="UP000187059">
    <property type="component" value="Chromosome"/>
</dbReference>
<organism evidence="1 2">
    <name type="scientific">Salipiger abyssi</name>
    <dbReference type="NCBI Taxonomy" id="1250539"/>
    <lineage>
        <taxon>Bacteria</taxon>
        <taxon>Pseudomonadati</taxon>
        <taxon>Pseudomonadota</taxon>
        <taxon>Alphaproteobacteria</taxon>
        <taxon>Rhodobacterales</taxon>
        <taxon>Roseobacteraceae</taxon>
        <taxon>Salipiger</taxon>
    </lineage>
</organism>
<dbReference type="KEGG" id="paby:Ga0080574_TMP2836"/>
<evidence type="ECO:0000313" key="2">
    <source>
        <dbReference type="Proteomes" id="UP000187059"/>
    </source>
</evidence>
<gene>
    <name evidence="1" type="ORF">Ga0080574_TMP2836</name>
</gene>
<reference evidence="1 2" key="1">
    <citation type="submission" date="2016-04" db="EMBL/GenBank/DDBJ databases">
        <title>Deep-sea bacteria in the southern Pacific.</title>
        <authorList>
            <person name="Tang K."/>
        </authorList>
    </citation>
    <scope>NUCLEOTIDE SEQUENCE [LARGE SCALE GENOMIC DNA]</scope>
    <source>
        <strain evidence="1 2">JLT2014</strain>
    </source>
</reference>
<dbReference type="STRING" id="1250539.Ga0080574_TMP2836"/>
<sequence length="158" mass="17115">MDIFSKRDGPRSEDVRAKRMIAENAQVIRKLADQISGGGYTAMQQQKAQKPPQPKGLIIHDLGGARDASDPEPYVKVSLNNRVVLADKRSGRQLHLLGEIRGSFPAPRFVLATAENGFFSPLPEEVSGALAELDGTQITRDFGEKQLAAGIAQHLGLS</sequence>
<proteinExistence type="predicted"/>
<dbReference type="OrthoDB" id="8226460at2"/>
<keyword evidence="2" id="KW-1185">Reference proteome</keyword>
<protein>
    <submittedName>
        <fullName evidence="1">Uncharacterized protein</fullName>
    </submittedName>
</protein>